<proteinExistence type="predicted"/>
<evidence type="ECO:0000313" key="3">
    <source>
        <dbReference type="Proteomes" id="UP000612855"/>
    </source>
</evidence>
<protein>
    <submittedName>
        <fullName evidence="2">Uncharacterized protein</fullName>
    </submittedName>
</protein>
<evidence type="ECO:0000313" key="2">
    <source>
        <dbReference type="EMBL" id="GGE44096.1"/>
    </source>
</evidence>
<dbReference type="AlphaFoldDB" id="A0A917AE16"/>
<keyword evidence="1" id="KW-0812">Transmembrane</keyword>
<dbReference type="Pfam" id="PF20340">
    <property type="entry name" value="DUF6635"/>
    <property type="match status" value="1"/>
</dbReference>
<evidence type="ECO:0000256" key="1">
    <source>
        <dbReference type="SAM" id="Phobius"/>
    </source>
</evidence>
<sequence length="256" mass="27413">MERQVRAFVRRRFGLRGTLRLHRAAIGADLLRAPVNVVLAPVFLLVKVLARVARLVQLPRMAGWLARREVFLTTAVSRAVRAEVTAFVLGVTDAPEDRVARAVGEYAATRNAVAEIVTTLVVLLAGVVLFHAVTPGVISLAGPLAEAQAARRAAEGFWLGQGAGRLYYGVFPVHLPVWQVALTGVGLAMAGSVVTTFAGVIADPVQVATGVHRRRLMRLIARVQAGAGEGLAREHVIARAGDLSDMALSLWRMLRG</sequence>
<feature type="transmembrane region" description="Helical" evidence="1">
    <location>
        <begin position="112"/>
        <end position="133"/>
    </location>
</feature>
<keyword evidence="1" id="KW-1133">Transmembrane helix</keyword>
<keyword evidence="3" id="KW-1185">Reference proteome</keyword>
<gene>
    <name evidence="2" type="ORF">GCM10011360_34170</name>
</gene>
<dbReference type="Proteomes" id="UP000612855">
    <property type="component" value="Unassembled WGS sequence"/>
</dbReference>
<dbReference type="InterPro" id="IPR046575">
    <property type="entry name" value="DUF6635"/>
</dbReference>
<feature type="transmembrane region" description="Helical" evidence="1">
    <location>
        <begin position="177"/>
        <end position="205"/>
    </location>
</feature>
<dbReference type="EMBL" id="BMFJ01000002">
    <property type="protein sequence ID" value="GGE44096.1"/>
    <property type="molecule type" value="Genomic_DNA"/>
</dbReference>
<comment type="caution">
    <text evidence="2">The sequence shown here is derived from an EMBL/GenBank/DDBJ whole genome shotgun (WGS) entry which is preliminary data.</text>
</comment>
<accession>A0A917AE16</accession>
<organism evidence="2 3">
    <name type="scientific">Primorskyibacter flagellatus</name>
    <dbReference type="NCBI Taxonomy" id="1387277"/>
    <lineage>
        <taxon>Bacteria</taxon>
        <taxon>Pseudomonadati</taxon>
        <taxon>Pseudomonadota</taxon>
        <taxon>Alphaproteobacteria</taxon>
        <taxon>Rhodobacterales</taxon>
        <taxon>Roseobacteraceae</taxon>
        <taxon>Primorskyibacter</taxon>
    </lineage>
</organism>
<keyword evidence="1" id="KW-0472">Membrane</keyword>
<reference evidence="3" key="1">
    <citation type="journal article" date="2019" name="Int. J. Syst. Evol. Microbiol.">
        <title>The Global Catalogue of Microorganisms (GCM) 10K type strain sequencing project: providing services to taxonomists for standard genome sequencing and annotation.</title>
        <authorList>
            <consortium name="The Broad Institute Genomics Platform"/>
            <consortium name="The Broad Institute Genome Sequencing Center for Infectious Disease"/>
            <person name="Wu L."/>
            <person name="Ma J."/>
        </authorList>
    </citation>
    <scope>NUCLEOTIDE SEQUENCE [LARGE SCALE GENOMIC DNA]</scope>
    <source>
        <strain evidence="3">CGMCC 1.12664</strain>
    </source>
</reference>
<name>A0A917AE16_9RHOB</name>